<dbReference type="EMBL" id="JAMCOF010000001">
    <property type="protein sequence ID" value="MCL6229103.1"/>
    <property type="molecule type" value="Genomic_DNA"/>
</dbReference>
<organism evidence="2 3">
    <name type="scientific">Bartonella bilalgolemii</name>
    <dbReference type="NCBI Taxonomy" id="2942911"/>
    <lineage>
        <taxon>Bacteria</taxon>
        <taxon>Pseudomonadati</taxon>
        <taxon>Pseudomonadota</taxon>
        <taxon>Alphaproteobacteria</taxon>
        <taxon>Hyphomicrobiales</taxon>
        <taxon>Bartonellaceae</taxon>
        <taxon>Bartonella</taxon>
    </lineage>
</organism>
<evidence type="ECO:0000313" key="3">
    <source>
        <dbReference type="Proteomes" id="UP001523003"/>
    </source>
</evidence>
<name>A0ABT0P8M7_9HYPH</name>
<evidence type="ECO:0000256" key="1">
    <source>
        <dbReference type="SAM" id="MobiDB-lite"/>
    </source>
</evidence>
<gene>
    <name evidence="2" type="ORF">M4Z11_00485</name>
</gene>
<feature type="region of interest" description="Disordered" evidence="1">
    <location>
        <begin position="1"/>
        <end position="63"/>
    </location>
</feature>
<keyword evidence="3" id="KW-1185">Reference proteome</keyword>
<feature type="compositionally biased region" description="Basic residues" evidence="1">
    <location>
        <begin position="50"/>
        <end position="63"/>
    </location>
</feature>
<comment type="caution">
    <text evidence="2">The sequence shown here is derived from an EMBL/GenBank/DDBJ whole genome shotgun (WGS) entry which is preliminary data.</text>
</comment>
<protein>
    <submittedName>
        <fullName evidence="2">Uncharacterized protein</fullName>
    </submittedName>
</protein>
<dbReference type="Proteomes" id="UP001523003">
    <property type="component" value="Unassembled WGS sequence"/>
</dbReference>
<evidence type="ECO:0000313" key="2">
    <source>
        <dbReference type="EMBL" id="MCL6229103.1"/>
    </source>
</evidence>
<proteinExistence type="predicted"/>
<accession>A0ABT0P8M7</accession>
<dbReference type="RefSeq" id="WP_249674319.1">
    <property type="nucleotide sequence ID" value="NZ_JAMCOF010000001.1"/>
</dbReference>
<reference evidence="2 3" key="1">
    <citation type="submission" date="2022-05" db="EMBL/GenBank/DDBJ databases">
        <title>Description of the Bartonella bilalgolemii sp. nov. Isolated from Apodemus uralensis (Pallas 1811).</title>
        <authorList>
            <person name="Zgheib R."/>
            <person name="Celebi B."/>
        </authorList>
    </citation>
    <scope>NUCLEOTIDE SEQUENCE [LARGE SCALE GENOMIC DNA]</scope>
    <source>
        <strain evidence="2 3">G70</strain>
    </source>
</reference>
<sequence>MSKVSPRIKPSRPKSPVLKSPAPKPPAEEIHVANNINNDNKDLSVSKVSPRIKPRINPRRLTL</sequence>